<evidence type="ECO:0000256" key="2">
    <source>
        <dbReference type="ARBA" id="ARBA00005767"/>
    </source>
</evidence>
<dbReference type="PANTHER" id="PTHR31328:SF2">
    <property type="entry name" value="BIOGENESIS OF LYSOSOME-RELATED ORGANELLES COMPLEX 1 SUBUNIT 6"/>
    <property type="match status" value="1"/>
</dbReference>
<comment type="similarity">
    <text evidence="2 5">Belongs to the BLOC1S6 family.</text>
</comment>
<evidence type="ECO:0000256" key="3">
    <source>
        <dbReference type="ARBA" id="ARBA00019579"/>
    </source>
</evidence>
<dbReference type="GO" id="GO:0030133">
    <property type="term" value="C:transport vesicle"/>
    <property type="evidence" value="ECO:0007669"/>
    <property type="project" value="TreeGrafter"/>
</dbReference>
<protein>
    <recommendedName>
        <fullName evidence="3 5">Biogenesis of lysosome-related organelles complex 1 subunit 6</fullName>
        <shortName evidence="5">BLOC-1 subunit 6</shortName>
    </recommendedName>
</protein>
<dbReference type="AlphaFoldDB" id="A0AAE1KKH7"/>
<dbReference type="Proteomes" id="UP001286313">
    <property type="component" value="Unassembled WGS sequence"/>
</dbReference>
<sequence length="158" mass="18384">MEVKMAQQDQQNRSSTKVNDDDESTVSSPSLVLVSSIIDQHHNNLQQIQSKLKELLQHQVVLREGLHSENERFKEAETTFNLPALFQEVGKYNHKLSHLKAEMTSITERTARLKRRASRLQQQQQQKALDKEQQRARLADQEKHLIARPTWDTHNQPS</sequence>
<feature type="region of interest" description="Disordered" evidence="6">
    <location>
        <begin position="120"/>
        <end position="158"/>
    </location>
</feature>
<keyword evidence="8" id="KW-1185">Reference proteome</keyword>
<accession>A0AAE1KKH7</accession>
<feature type="region of interest" description="Disordered" evidence="6">
    <location>
        <begin position="1"/>
        <end position="27"/>
    </location>
</feature>
<dbReference type="PIRSF" id="PIRSF037609">
    <property type="entry name" value="BLOC-1_complex_pallidin"/>
    <property type="match status" value="1"/>
</dbReference>
<keyword evidence="4" id="KW-0963">Cytoplasm</keyword>
<dbReference type="InterPro" id="IPR028119">
    <property type="entry name" value="Snapin/Pallidin/Snn1"/>
</dbReference>
<reference evidence="7" key="1">
    <citation type="submission" date="2023-10" db="EMBL/GenBank/DDBJ databases">
        <title>Genome assemblies of two species of porcelain crab, Petrolisthes cinctipes and Petrolisthes manimaculis (Anomura: Porcellanidae).</title>
        <authorList>
            <person name="Angst P."/>
        </authorList>
    </citation>
    <scope>NUCLEOTIDE SEQUENCE</scope>
    <source>
        <strain evidence="7">PB745_01</strain>
        <tissue evidence="7">Gill</tissue>
    </source>
</reference>
<dbReference type="PANTHER" id="PTHR31328">
    <property type="entry name" value="BIOGENESIS OF LYSOSOME-RELATED ORGANELLES COMPLEX 1 SUBUNIT 6"/>
    <property type="match status" value="1"/>
</dbReference>
<gene>
    <name evidence="7" type="ORF">Pcinc_020146</name>
</gene>
<dbReference type="EMBL" id="JAWQEG010002030">
    <property type="protein sequence ID" value="KAK3874957.1"/>
    <property type="molecule type" value="Genomic_DNA"/>
</dbReference>
<comment type="caution">
    <text evidence="7">The sequence shown here is derived from an EMBL/GenBank/DDBJ whole genome shotgun (WGS) entry which is preliminary data.</text>
</comment>
<dbReference type="Pfam" id="PF14712">
    <property type="entry name" value="Snapin_Pallidin"/>
    <property type="match status" value="1"/>
</dbReference>
<proteinExistence type="inferred from homology"/>
<feature type="compositionally biased region" description="Polar residues" evidence="6">
    <location>
        <begin position="7"/>
        <end position="17"/>
    </location>
</feature>
<organism evidence="7 8">
    <name type="scientific">Petrolisthes cinctipes</name>
    <name type="common">Flat porcelain crab</name>
    <dbReference type="NCBI Taxonomy" id="88211"/>
    <lineage>
        <taxon>Eukaryota</taxon>
        <taxon>Metazoa</taxon>
        <taxon>Ecdysozoa</taxon>
        <taxon>Arthropoda</taxon>
        <taxon>Crustacea</taxon>
        <taxon>Multicrustacea</taxon>
        <taxon>Malacostraca</taxon>
        <taxon>Eumalacostraca</taxon>
        <taxon>Eucarida</taxon>
        <taxon>Decapoda</taxon>
        <taxon>Pleocyemata</taxon>
        <taxon>Anomura</taxon>
        <taxon>Galatheoidea</taxon>
        <taxon>Porcellanidae</taxon>
        <taxon>Petrolisthes</taxon>
    </lineage>
</organism>
<dbReference type="InterPro" id="IPR017242">
    <property type="entry name" value="BLOC-1_pallidin"/>
</dbReference>
<name>A0AAE1KKH7_PETCI</name>
<comment type="function">
    <text evidence="5">Component of the biogenesis of lysosome-related organelles complex-1 (BLOC-1) involved in pigment granule biogenesis.</text>
</comment>
<evidence type="ECO:0000256" key="6">
    <source>
        <dbReference type="SAM" id="MobiDB-lite"/>
    </source>
</evidence>
<feature type="compositionally biased region" description="Basic and acidic residues" evidence="6">
    <location>
        <begin position="128"/>
        <end position="145"/>
    </location>
</feature>
<evidence type="ECO:0000313" key="8">
    <source>
        <dbReference type="Proteomes" id="UP001286313"/>
    </source>
</evidence>
<evidence type="ECO:0000256" key="4">
    <source>
        <dbReference type="ARBA" id="ARBA00022490"/>
    </source>
</evidence>
<dbReference type="GO" id="GO:0031083">
    <property type="term" value="C:BLOC-1 complex"/>
    <property type="evidence" value="ECO:0007669"/>
    <property type="project" value="TreeGrafter"/>
</dbReference>
<evidence type="ECO:0000313" key="7">
    <source>
        <dbReference type="EMBL" id="KAK3874957.1"/>
    </source>
</evidence>
<evidence type="ECO:0000256" key="5">
    <source>
        <dbReference type="PIRNR" id="PIRNR037609"/>
    </source>
</evidence>
<comment type="subcellular location">
    <subcellularLocation>
        <location evidence="1">Cytoplasm</location>
    </subcellularLocation>
</comment>
<evidence type="ECO:0000256" key="1">
    <source>
        <dbReference type="ARBA" id="ARBA00004496"/>
    </source>
</evidence>